<comment type="caution">
    <text evidence="1">The sequence shown here is derived from an EMBL/GenBank/DDBJ whole genome shotgun (WGS) entry which is preliminary data.</text>
</comment>
<keyword evidence="2" id="KW-1185">Reference proteome</keyword>
<proteinExistence type="predicted"/>
<evidence type="ECO:0000313" key="2">
    <source>
        <dbReference type="Proteomes" id="UP000827986"/>
    </source>
</evidence>
<name>A0A9D3X3K4_9SAUR</name>
<dbReference type="EMBL" id="JAHDVG010000483">
    <property type="protein sequence ID" value="KAH1172226.1"/>
    <property type="molecule type" value="Genomic_DNA"/>
</dbReference>
<protein>
    <submittedName>
        <fullName evidence="1">Uncharacterized protein</fullName>
    </submittedName>
</protein>
<sequence length="103" mass="11193">MDLCLYMLCAHQMTTSQHMRVVMSKGSRTEKGVGRRYGGLSYMNMERVSLVGMCFMGQKLAKNDVECCRCDLVQADAAPCSRSCRAQGLIQHVQGLSAAGPAG</sequence>
<dbReference type="AlphaFoldDB" id="A0A9D3X3K4"/>
<gene>
    <name evidence="1" type="ORF">KIL84_007844</name>
</gene>
<evidence type="ECO:0000313" key="1">
    <source>
        <dbReference type="EMBL" id="KAH1172226.1"/>
    </source>
</evidence>
<organism evidence="1 2">
    <name type="scientific">Mauremys mutica</name>
    <name type="common">yellowpond turtle</name>
    <dbReference type="NCBI Taxonomy" id="74926"/>
    <lineage>
        <taxon>Eukaryota</taxon>
        <taxon>Metazoa</taxon>
        <taxon>Chordata</taxon>
        <taxon>Craniata</taxon>
        <taxon>Vertebrata</taxon>
        <taxon>Euteleostomi</taxon>
        <taxon>Archelosauria</taxon>
        <taxon>Testudinata</taxon>
        <taxon>Testudines</taxon>
        <taxon>Cryptodira</taxon>
        <taxon>Durocryptodira</taxon>
        <taxon>Testudinoidea</taxon>
        <taxon>Geoemydidae</taxon>
        <taxon>Geoemydinae</taxon>
        <taxon>Mauremys</taxon>
    </lineage>
</organism>
<accession>A0A9D3X3K4</accession>
<dbReference type="Proteomes" id="UP000827986">
    <property type="component" value="Unassembled WGS sequence"/>
</dbReference>
<reference evidence="1" key="1">
    <citation type="submission" date="2021-09" db="EMBL/GenBank/DDBJ databases">
        <title>The genome of Mauremys mutica provides insights into the evolution of semi-aquatic lifestyle.</title>
        <authorList>
            <person name="Gong S."/>
            <person name="Gao Y."/>
        </authorList>
    </citation>
    <scope>NUCLEOTIDE SEQUENCE</scope>
    <source>
        <strain evidence="1">MM-2020</strain>
        <tissue evidence="1">Muscle</tissue>
    </source>
</reference>